<accession>A0AAD4H2Q2</accession>
<keyword evidence="3" id="KW-1185">Reference proteome</keyword>
<dbReference type="Proteomes" id="UP001194580">
    <property type="component" value="Unassembled WGS sequence"/>
</dbReference>
<feature type="domain" description="Arm-like repeat" evidence="1">
    <location>
        <begin position="76"/>
        <end position="381"/>
    </location>
</feature>
<protein>
    <recommendedName>
        <fullName evidence="1">Arm-like repeat domain-containing protein</fullName>
    </recommendedName>
</protein>
<dbReference type="AlphaFoldDB" id="A0AAD4H2Q2"/>
<dbReference type="InterPro" id="IPR056251">
    <property type="entry name" value="Arm_rpt_dom"/>
</dbReference>
<evidence type="ECO:0000259" key="1">
    <source>
        <dbReference type="Pfam" id="PF23948"/>
    </source>
</evidence>
<feature type="non-terminal residue" evidence="2">
    <location>
        <position position="522"/>
    </location>
</feature>
<evidence type="ECO:0000313" key="3">
    <source>
        <dbReference type="Proteomes" id="UP001194580"/>
    </source>
</evidence>
<organism evidence="2 3">
    <name type="scientific">Linnemannia exigua</name>
    <dbReference type="NCBI Taxonomy" id="604196"/>
    <lineage>
        <taxon>Eukaryota</taxon>
        <taxon>Fungi</taxon>
        <taxon>Fungi incertae sedis</taxon>
        <taxon>Mucoromycota</taxon>
        <taxon>Mortierellomycotina</taxon>
        <taxon>Mortierellomycetes</taxon>
        <taxon>Mortierellales</taxon>
        <taxon>Mortierellaceae</taxon>
        <taxon>Linnemannia</taxon>
    </lineage>
</organism>
<sequence length="522" mass="58240">MPPLVLEHHQATFFTQNIATPTLSLVLPPPGSRFESTSQLAHCSDLLRRHLATTTSTATIATSLDPVQQTLIKPFAHDEEEQIHVFGLVRSVVKEFVVDALKSSVSISEVVLLGPSLDQETYRRLLNCLIAEFEGARLLDIALLQGLVLIVECAKPECLIADDLIKILAVLRTRLQSTHQQSTEYPYYLVLAISRLLDVMVEGKVEDLSRVEDHEPLSVLLMQLSDNSDLYLKHQATYALQGLLHIPNDETRRDFVLRQAGNITMGLLGVASVCKLEVGEFVEGFGQLYRVACELQEVGAKVSEGMRSLRASGQDILTSIRSGILSGGRQLWYSALREAQEHIRNGRLADFNRLVFEAPCYRDVEFQWGICQLLGEIAVDPLWDVLVRQHAVNFLAHLYRDDTVRNPDKDKDICAYILDLLRQIDDLPDSPVSTHARSQLQGLEMEGSAVKQNLYRDAMAGPFNPFPLKVHLCGPLSSPLLDRAQAVPEVVDRTLSKLRAMRLKESANALYIPPQAKPTSRS</sequence>
<reference evidence="2" key="1">
    <citation type="journal article" date="2020" name="Fungal Divers.">
        <title>Resolving the Mortierellaceae phylogeny through synthesis of multi-gene phylogenetics and phylogenomics.</title>
        <authorList>
            <person name="Vandepol N."/>
            <person name="Liber J."/>
            <person name="Desiro A."/>
            <person name="Na H."/>
            <person name="Kennedy M."/>
            <person name="Barry K."/>
            <person name="Grigoriev I.V."/>
            <person name="Miller A.N."/>
            <person name="O'Donnell K."/>
            <person name="Stajich J.E."/>
            <person name="Bonito G."/>
        </authorList>
    </citation>
    <scope>NUCLEOTIDE SEQUENCE</scope>
    <source>
        <strain evidence="2">NRRL 28262</strain>
    </source>
</reference>
<name>A0AAD4H2Q2_9FUNG</name>
<proteinExistence type="predicted"/>
<dbReference type="Pfam" id="PF23948">
    <property type="entry name" value="ARM_5"/>
    <property type="match status" value="1"/>
</dbReference>
<comment type="caution">
    <text evidence="2">The sequence shown here is derived from an EMBL/GenBank/DDBJ whole genome shotgun (WGS) entry which is preliminary data.</text>
</comment>
<dbReference type="EMBL" id="JAAAIL010002370">
    <property type="protein sequence ID" value="KAG0257823.1"/>
    <property type="molecule type" value="Genomic_DNA"/>
</dbReference>
<evidence type="ECO:0000313" key="2">
    <source>
        <dbReference type="EMBL" id="KAG0257823.1"/>
    </source>
</evidence>
<gene>
    <name evidence="2" type="ORF">BGZ95_005132</name>
</gene>